<organism evidence="3 4">
    <name type="scientific">Thermaerobacter composti</name>
    <dbReference type="NCBI Taxonomy" id="554949"/>
    <lineage>
        <taxon>Bacteria</taxon>
        <taxon>Bacillati</taxon>
        <taxon>Bacillota</taxon>
        <taxon>Clostridia</taxon>
        <taxon>Eubacteriales</taxon>
        <taxon>Clostridiales Family XVII. Incertae Sedis</taxon>
        <taxon>Thermaerobacter</taxon>
    </lineage>
</organism>
<feature type="region of interest" description="Disordered" evidence="1">
    <location>
        <begin position="134"/>
        <end position="156"/>
    </location>
</feature>
<dbReference type="SUPFAM" id="SSF82649">
    <property type="entry name" value="SufE/NifU"/>
    <property type="match status" value="1"/>
</dbReference>
<dbReference type="NCBIfam" id="TIGR01994">
    <property type="entry name" value="SUF_scaf_2"/>
    <property type="match status" value="1"/>
</dbReference>
<evidence type="ECO:0000256" key="1">
    <source>
        <dbReference type="SAM" id="MobiDB-lite"/>
    </source>
</evidence>
<dbReference type="Gene3D" id="3.90.1010.10">
    <property type="match status" value="1"/>
</dbReference>
<gene>
    <name evidence="3" type="ORF">Q5761_00355</name>
</gene>
<accession>A0ABZ0QNT1</accession>
<name>A0ABZ0QNT1_9FIRM</name>
<protein>
    <submittedName>
        <fullName evidence="3">SUF system NifU family Fe-S cluster assembly protein</fullName>
    </submittedName>
</protein>
<evidence type="ECO:0000313" key="4">
    <source>
        <dbReference type="Proteomes" id="UP001304683"/>
    </source>
</evidence>
<dbReference type="RefSeq" id="WP_207669919.1">
    <property type="nucleotide sequence ID" value="NZ_CP132508.1"/>
</dbReference>
<feature type="compositionally biased region" description="Low complexity" evidence="1">
    <location>
        <begin position="134"/>
        <end position="144"/>
    </location>
</feature>
<dbReference type="PANTHER" id="PTHR10093">
    <property type="entry name" value="IRON-SULFUR CLUSTER ASSEMBLY ENZYME NIFU HOMOLOG"/>
    <property type="match status" value="1"/>
</dbReference>
<dbReference type="Pfam" id="PF01592">
    <property type="entry name" value="NifU_N"/>
    <property type="match status" value="1"/>
</dbReference>
<sequence length="156" mass="16252">MDSDLYRENILDHYRNPRNRGTLAGAQIRHQDVNPLCGDEVRFEVRLDERGRVEAAAFDGRGCAISQASASMLTEAVRGKSLDAIKAMGRDDVLALLGIPLSPVRLKCALLALKVLQAGIHRYEAERAERAGAAGSGSAAAGDAAGAGGDAPAGGA</sequence>
<proteinExistence type="predicted"/>
<reference evidence="3 4" key="1">
    <citation type="submission" date="2023-08" db="EMBL/GenBank/DDBJ databases">
        <title>Genome sequence of Thermaerobacter compostii strain Ins1, a spore-forming filamentous bacterium isolated from a deep geothermal reservoir.</title>
        <authorList>
            <person name="Bregnard D."/>
            <person name="Gonzalez D."/>
            <person name="Junier P."/>
        </authorList>
    </citation>
    <scope>NUCLEOTIDE SEQUENCE [LARGE SCALE GENOMIC DNA]</scope>
    <source>
        <strain evidence="3 4">Ins1</strain>
    </source>
</reference>
<feature type="compositionally biased region" description="Gly residues" evidence="1">
    <location>
        <begin position="145"/>
        <end position="156"/>
    </location>
</feature>
<dbReference type="CDD" id="cd06664">
    <property type="entry name" value="IscU_like"/>
    <property type="match status" value="1"/>
</dbReference>
<dbReference type="InterPro" id="IPR002871">
    <property type="entry name" value="NIF_FeS_clus_asmbl_NifU_N"/>
</dbReference>
<dbReference type="Proteomes" id="UP001304683">
    <property type="component" value="Chromosome"/>
</dbReference>
<evidence type="ECO:0000313" key="3">
    <source>
        <dbReference type="EMBL" id="WPD19167.1"/>
    </source>
</evidence>
<evidence type="ECO:0000259" key="2">
    <source>
        <dbReference type="Pfam" id="PF01592"/>
    </source>
</evidence>
<feature type="domain" description="NIF system FeS cluster assembly NifU N-terminal" evidence="2">
    <location>
        <begin position="6"/>
        <end position="128"/>
    </location>
</feature>
<keyword evidence="4" id="KW-1185">Reference proteome</keyword>
<dbReference type="EMBL" id="CP132508">
    <property type="protein sequence ID" value="WPD19167.1"/>
    <property type="molecule type" value="Genomic_DNA"/>
</dbReference>